<evidence type="ECO:0000313" key="2">
    <source>
        <dbReference type="EMBL" id="CUU23800.1"/>
    </source>
</evidence>
<dbReference type="Pfam" id="PF09850">
    <property type="entry name" value="DotU"/>
    <property type="match status" value="1"/>
</dbReference>
<reference evidence="3" key="1">
    <citation type="submission" date="2015-11" db="EMBL/GenBank/DDBJ databases">
        <authorList>
            <person name="Blom J."/>
        </authorList>
    </citation>
    <scope>NUCLEOTIDE SEQUENCE [LARGE SCALE GENOMIC DNA]</scope>
</reference>
<sequence length="224" mass="24992">MSQKAECDIDALLQNSWLQVISLRHGPTFREGEGQLLWQRCVTEVENVQQAMKEAGYDTQQCEHVLYAQCALIDEAVKGRGEQDDAYVKWRHLPLQGHFHGTVDAGDALCNRMRAVLREPAPEAAVMICFQRVMMLGFLGGYSDLNDPERQQLVQSLSERVPTSSGQKAQAVLVDNKAGFGTRGWLSSSPLRIGFSVLLLATVWWGLNHWLSSLIASLLPELVK</sequence>
<dbReference type="PATRIC" id="fig|1619313.3.peg.1622"/>
<organism evidence="2 3">
    <name type="scientific">Duffyella gerundensis</name>
    <dbReference type="NCBI Taxonomy" id="1619313"/>
    <lineage>
        <taxon>Bacteria</taxon>
        <taxon>Pseudomonadati</taxon>
        <taxon>Pseudomonadota</taxon>
        <taxon>Gammaproteobacteria</taxon>
        <taxon>Enterobacterales</taxon>
        <taxon>Erwiniaceae</taxon>
        <taxon>Duffyella</taxon>
    </lineage>
</organism>
<dbReference type="AlphaFoldDB" id="A0A0U5L3A2"/>
<dbReference type="InterPro" id="IPR038522">
    <property type="entry name" value="T4/T6SS_DotU_sf"/>
</dbReference>
<dbReference type="NCBIfam" id="NF038239">
    <property type="entry name" value="T6SS_TssL_short"/>
    <property type="match status" value="1"/>
</dbReference>
<name>A0A0U5L3A2_9GAMM</name>
<evidence type="ECO:0000259" key="1">
    <source>
        <dbReference type="Pfam" id="PF09850"/>
    </source>
</evidence>
<keyword evidence="3" id="KW-1185">Reference proteome</keyword>
<dbReference type="Gene3D" id="1.25.40.590">
    <property type="entry name" value="Type IV / VI secretion system, DotU"/>
    <property type="match status" value="1"/>
</dbReference>
<gene>
    <name evidence="2" type="ORF">EM595_1566</name>
</gene>
<dbReference type="EMBL" id="LN907827">
    <property type="protein sequence ID" value="CUU23800.1"/>
    <property type="molecule type" value="Genomic_DNA"/>
</dbReference>
<dbReference type="PANTHER" id="PTHR38033">
    <property type="entry name" value="MEMBRANE PROTEIN-RELATED"/>
    <property type="match status" value="1"/>
</dbReference>
<dbReference type="RefSeq" id="WP_067429959.1">
    <property type="nucleotide sequence ID" value="NZ_LN907827.1"/>
</dbReference>
<dbReference type="Proteomes" id="UP000059419">
    <property type="component" value="Chromosome 1"/>
</dbReference>
<dbReference type="OrthoDB" id="6998040at2"/>
<dbReference type="NCBIfam" id="TIGR03349">
    <property type="entry name" value="IV_VI_DotU"/>
    <property type="match status" value="1"/>
</dbReference>
<dbReference type="STRING" id="1619313.EM595_1566"/>
<evidence type="ECO:0000313" key="3">
    <source>
        <dbReference type="Proteomes" id="UP000059419"/>
    </source>
</evidence>
<protein>
    <submittedName>
        <fullName evidence="2">Membrane protein</fullName>
    </submittedName>
</protein>
<accession>A0A0U5L3A2</accession>
<dbReference type="PANTHER" id="PTHR38033:SF1">
    <property type="entry name" value="DOTU FAMILY TYPE IV_VI SECRETION SYSTEM PROTEIN"/>
    <property type="match status" value="1"/>
</dbReference>
<dbReference type="KEGG" id="ege:EM595_1566"/>
<proteinExistence type="predicted"/>
<dbReference type="InterPro" id="IPR017732">
    <property type="entry name" value="T4/T6SS_DotU"/>
</dbReference>
<feature type="domain" description="Type IV / VI secretion system DotU" evidence="1">
    <location>
        <begin position="10"/>
        <end position="210"/>
    </location>
</feature>